<sequence>MDTAQKIEDLKSRFELIKNNFNVENEQKELRELEAQSNKPDFWQKDSQKAKSVMKKISSISEDIDKFETLNKDLSEIKEIMNLSKEDSSIAKAINKEIKNLEKNVEEFEIKMFLAGKYDENDAILSIHAGQGGTEAMDWVEMLSRMYQKYFSSQDWDFEVINEDPGEEAGFKTVSISIRERYSYGLLKREAGVHRLVRQSPFNANNLRQTSFALVEVTPETGDELEIDLKQDDIEFEAFRSSGHGGQNVNKVSTAVRLKHKPTGITVTSQTQRQQAQNKDNALKLLKAKLWVLYQKEQEEKKAEIKGSHIMPGWGNQIRSYVLHPYKMVKDLRTNYETSNAQAVLDGDLEEFIKQEITLKS</sequence>
<evidence type="ECO:0000259" key="6">
    <source>
        <dbReference type="PROSITE" id="PS00745"/>
    </source>
</evidence>
<dbReference type="PROSITE" id="PS00745">
    <property type="entry name" value="RF_PROK_I"/>
    <property type="match status" value="1"/>
</dbReference>
<keyword evidence="4" id="KW-0963">Cytoplasm</keyword>
<evidence type="ECO:0000313" key="8">
    <source>
        <dbReference type="Proteomes" id="UP000177369"/>
    </source>
</evidence>
<dbReference type="Gene3D" id="1.20.58.410">
    <property type="entry name" value="Release factor"/>
    <property type="match status" value="1"/>
</dbReference>
<dbReference type="InterPro" id="IPR045853">
    <property type="entry name" value="Pep_chain_release_fac_I_sf"/>
</dbReference>
<protein>
    <recommendedName>
        <fullName evidence="4 5">Peptide chain release factor 2</fullName>
        <shortName evidence="4">RF-2</shortName>
    </recommendedName>
</protein>
<proteinExistence type="inferred from homology"/>
<comment type="caution">
    <text evidence="7">The sequence shown here is derived from an EMBL/GenBank/DDBJ whole genome shotgun (WGS) entry which is preliminary data.</text>
</comment>
<keyword evidence="3 4" id="KW-0648">Protein biosynthesis</keyword>
<comment type="similarity">
    <text evidence="1 4">Belongs to the prokaryotic/mitochondrial release factor family.</text>
</comment>
<dbReference type="STRING" id="1797714.A3D04_03915"/>
<comment type="subcellular location">
    <subcellularLocation>
        <location evidence="4">Cytoplasm</location>
    </subcellularLocation>
</comment>
<dbReference type="Pfam" id="PF03462">
    <property type="entry name" value="PCRF"/>
    <property type="match status" value="1"/>
</dbReference>
<dbReference type="Gene3D" id="3.30.70.1660">
    <property type="match status" value="1"/>
</dbReference>
<dbReference type="InterPro" id="IPR000352">
    <property type="entry name" value="Pep_chain_release_fac_I"/>
</dbReference>
<evidence type="ECO:0000256" key="1">
    <source>
        <dbReference type="ARBA" id="ARBA00010835"/>
    </source>
</evidence>
<dbReference type="Proteomes" id="UP000177369">
    <property type="component" value="Unassembled WGS sequence"/>
</dbReference>
<dbReference type="NCBIfam" id="TIGR00020">
    <property type="entry name" value="prfB"/>
    <property type="match status" value="1"/>
</dbReference>
<evidence type="ECO:0000256" key="2">
    <source>
        <dbReference type="ARBA" id="ARBA00022481"/>
    </source>
</evidence>
<name>A0A1F5GBX5_9BACT</name>
<dbReference type="Gene3D" id="3.30.160.20">
    <property type="match status" value="1"/>
</dbReference>
<comment type="function">
    <text evidence="4">Peptide chain release factor 2 directs the termination of translation in response to the peptide chain termination codons UGA and UAA.</text>
</comment>
<feature type="modified residue" description="N5-methylglutamine" evidence="4">
    <location>
        <position position="247"/>
    </location>
</feature>
<evidence type="ECO:0000313" key="7">
    <source>
        <dbReference type="EMBL" id="OGD89358.1"/>
    </source>
</evidence>
<reference evidence="7 8" key="1">
    <citation type="journal article" date="2016" name="Nat. Commun.">
        <title>Thousands of microbial genomes shed light on interconnected biogeochemical processes in an aquifer system.</title>
        <authorList>
            <person name="Anantharaman K."/>
            <person name="Brown C.T."/>
            <person name="Hug L.A."/>
            <person name="Sharon I."/>
            <person name="Castelle C.J."/>
            <person name="Probst A.J."/>
            <person name="Thomas B.C."/>
            <person name="Singh A."/>
            <person name="Wilkins M.J."/>
            <person name="Karaoz U."/>
            <person name="Brodie E.L."/>
            <person name="Williams K.H."/>
            <person name="Hubbard S.S."/>
            <person name="Banfield J.F."/>
        </authorList>
    </citation>
    <scope>NUCLEOTIDE SEQUENCE [LARGE SCALE GENOMIC DNA]</scope>
</reference>
<dbReference type="PANTHER" id="PTHR43116">
    <property type="entry name" value="PEPTIDE CHAIN RELEASE FACTOR 2"/>
    <property type="match status" value="1"/>
</dbReference>
<dbReference type="AlphaFoldDB" id="A0A1F5GBX5"/>
<dbReference type="InterPro" id="IPR005139">
    <property type="entry name" value="PCRF"/>
</dbReference>
<gene>
    <name evidence="4" type="primary">prfB</name>
    <name evidence="7" type="ORF">A3D04_03915</name>
</gene>
<dbReference type="GO" id="GO:0005737">
    <property type="term" value="C:cytoplasm"/>
    <property type="evidence" value="ECO:0007669"/>
    <property type="project" value="UniProtKB-SubCell"/>
</dbReference>
<dbReference type="InterPro" id="IPR004374">
    <property type="entry name" value="PrfB"/>
</dbReference>
<dbReference type="SMART" id="SM00937">
    <property type="entry name" value="PCRF"/>
    <property type="match status" value="1"/>
</dbReference>
<dbReference type="PANTHER" id="PTHR43116:SF3">
    <property type="entry name" value="CLASS I PEPTIDE CHAIN RELEASE FACTOR"/>
    <property type="match status" value="1"/>
</dbReference>
<evidence type="ECO:0000256" key="5">
    <source>
        <dbReference type="NCBIfam" id="TIGR00020"/>
    </source>
</evidence>
<feature type="domain" description="Prokaryotic-type class I peptide chain release factors" evidence="6">
    <location>
        <begin position="240"/>
        <end position="256"/>
    </location>
</feature>
<accession>A0A1F5GBX5</accession>
<evidence type="ECO:0000256" key="4">
    <source>
        <dbReference type="HAMAP-Rule" id="MF_00094"/>
    </source>
</evidence>
<dbReference type="Pfam" id="PF00472">
    <property type="entry name" value="RF-1"/>
    <property type="match status" value="1"/>
</dbReference>
<organism evidence="7 8">
    <name type="scientific">Candidatus Curtissbacteria bacterium RIFCSPHIGHO2_02_FULL_40_16b</name>
    <dbReference type="NCBI Taxonomy" id="1797714"/>
    <lineage>
        <taxon>Bacteria</taxon>
        <taxon>Candidatus Curtissiibacteriota</taxon>
    </lineage>
</organism>
<dbReference type="EMBL" id="MFBD01000005">
    <property type="protein sequence ID" value="OGD89358.1"/>
    <property type="molecule type" value="Genomic_DNA"/>
</dbReference>
<dbReference type="GO" id="GO:0016149">
    <property type="term" value="F:translation release factor activity, codon specific"/>
    <property type="evidence" value="ECO:0007669"/>
    <property type="project" value="UniProtKB-UniRule"/>
</dbReference>
<keyword evidence="2 4" id="KW-0488">Methylation</keyword>
<comment type="PTM">
    <text evidence="4">Methylated by PrmC. Methylation increases the termination efficiency of RF2.</text>
</comment>
<dbReference type="HAMAP" id="MF_00094">
    <property type="entry name" value="Rel_fac_2"/>
    <property type="match status" value="1"/>
</dbReference>
<evidence type="ECO:0000256" key="3">
    <source>
        <dbReference type="ARBA" id="ARBA00022917"/>
    </source>
</evidence>
<dbReference type="SUPFAM" id="SSF75620">
    <property type="entry name" value="Release factor"/>
    <property type="match status" value="1"/>
</dbReference>